<dbReference type="GO" id="GO:0016168">
    <property type="term" value="F:chlorophyll binding"/>
    <property type="evidence" value="ECO:0007669"/>
    <property type="project" value="UniProtKB-KW"/>
</dbReference>
<proteinExistence type="inferred from homology"/>
<keyword evidence="9" id="KW-0809">Transit peptide</keyword>
<dbReference type="GO" id="GO:0009765">
    <property type="term" value="P:photosynthesis, light harvesting"/>
    <property type="evidence" value="ECO:0007669"/>
    <property type="project" value="InterPro"/>
</dbReference>
<keyword evidence="7" id="KW-0934">Plastid</keyword>
<evidence type="ECO:0000256" key="6">
    <source>
        <dbReference type="ARBA" id="ARBA00022531"/>
    </source>
</evidence>
<dbReference type="AlphaFoldDB" id="A0AAD2JPV7"/>
<feature type="binding site" description="axial binding residue" evidence="17">
    <location>
        <position position="81"/>
    </location>
    <ligand>
        <name>chlorophyll b</name>
        <dbReference type="ChEBI" id="CHEBI:61721"/>
        <label>1</label>
    </ligand>
    <ligandPart>
        <name>Mg</name>
        <dbReference type="ChEBI" id="CHEBI:25107"/>
    </ligandPart>
</feature>
<keyword evidence="11" id="KW-0157">Chromophore</keyword>
<evidence type="ECO:0008006" key="21">
    <source>
        <dbReference type="Google" id="ProtNLM"/>
    </source>
</evidence>
<evidence type="ECO:0000256" key="18">
    <source>
        <dbReference type="SAM" id="SignalP"/>
    </source>
</evidence>
<evidence type="ECO:0000256" key="10">
    <source>
        <dbReference type="ARBA" id="ARBA00022989"/>
    </source>
</evidence>
<keyword evidence="4 17" id="KW-0148">Chlorophyll</keyword>
<sequence length="221" mass="23668">MIFSLKPLNILLLLAASASAFTPTAGTVEKQTQSSSTSLLAFDSELGAQAPLGFFDPLGLLEDADAERFERLRYVELKHGRISMLAVLGHMFTTGGLRLPGDIDYHGTSFASIPSGIAGLSKIPGAGLAQIFAFVGFLELVVMKDVTGEAEFPGDFRNGALDFGWDVFSVDEQNRKRAIELNNGRAAMMGILGLMVHEMLDNNPYVINSLVGAPIDFNAGL</sequence>
<feature type="binding site" description="axial binding residue" evidence="17">
    <location>
        <position position="139"/>
    </location>
    <ligand>
        <name>chlorophyll b</name>
        <dbReference type="ChEBI" id="CHEBI:61721"/>
        <label>1</label>
    </ligand>
    <ligandPart>
        <name>Mg</name>
        <dbReference type="ChEBI" id="CHEBI:25107"/>
    </ligandPart>
</feature>
<feature type="binding site" evidence="17">
    <location>
        <position position="180"/>
    </location>
    <ligand>
        <name>chlorophyll a</name>
        <dbReference type="ChEBI" id="CHEBI:58416"/>
        <label>1</label>
    </ligand>
</feature>
<organism evidence="19 20">
    <name type="scientific">Cylindrotheca closterium</name>
    <dbReference type="NCBI Taxonomy" id="2856"/>
    <lineage>
        <taxon>Eukaryota</taxon>
        <taxon>Sar</taxon>
        <taxon>Stramenopiles</taxon>
        <taxon>Ochrophyta</taxon>
        <taxon>Bacillariophyta</taxon>
        <taxon>Bacillariophyceae</taxon>
        <taxon>Bacillariophycidae</taxon>
        <taxon>Bacillariales</taxon>
        <taxon>Bacillariaceae</taxon>
        <taxon>Cylindrotheca</taxon>
    </lineage>
</organism>
<dbReference type="InterPro" id="IPR022796">
    <property type="entry name" value="Chloroa_b-bind"/>
</dbReference>
<protein>
    <recommendedName>
        <fullName evidence="21">Fucoxanthin-chlorophyll a/c light-harvesting protein</fullName>
    </recommendedName>
</protein>
<evidence type="ECO:0000256" key="11">
    <source>
        <dbReference type="ARBA" id="ARBA00022991"/>
    </source>
</evidence>
<dbReference type="Pfam" id="PF00504">
    <property type="entry name" value="Chloroa_b-bind"/>
    <property type="match status" value="1"/>
</dbReference>
<keyword evidence="14" id="KW-0437">Light-harvesting polypeptide</keyword>
<dbReference type="GO" id="GO:0009523">
    <property type="term" value="C:photosystem II"/>
    <property type="evidence" value="ECO:0007669"/>
    <property type="project" value="UniProtKB-KW"/>
</dbReference>
<feature type="binding site" evidence="17">
    <location>
        <position position="79"/>
    </location>
    <ligand>
        <name>chlorophyll a</name>
        <dbReference type="ChEBI" id="CHEBI:58416"/>
        <label>1</label>
    </ligand>
</feature>
<feature type="binding site" evidence="17">
    <location>
        <position position="76"/>
    </location>
    <ligand>
        <name>chlorophyll a</name>
        <dbReference type="ChEBI" id="CHEBI:58416"/>
        <label>1</label>
    </ligand>
</feature>
<evidence type="ECO:0000256" key="2">
    <source>
        <dbReference type="ARBA" id="ARBA00004454"/>
    </source>
</evidence>
<keyword evidence="8" id="KW-0812">Transmembrane</keyword>
<keyword evidence="20" id="KW-1185">Reference proteome</keyword>
<gene>
    <name evidence="19" type="ORF">CYCCA115_LOCUS23551</name>
</gene>
<comment type="similarity">
    <text evidence="3">Belongs to the fucoxanthin chlorophyll protein family.</text>
</comment>
<dbReference type="FunFam" id="1.10.3460.10:FF:000011">
    <property type="entry name" value="Fucoxanthin chlorophyll a/c protein 8"/>
    <property type="match status" value="1"/>
</dbReference>
<comment type="caution">
    <text evidence="19">The sequence shown here is derived from an EMBL/GenBank/DDBJ whole genome shotgun (WGS) entry which is preliminary data.</text>
</comment>
<evidence type="ECO:0000256" key="8">
    <source>
        <dbReference type="ARBA" id="ARBA00022692"/>
    </source>
</evidence>
<evidence type="ECO:0000256" key="12">
    <source>
        <dbReference type="ARBA" id="ARBA00023078"/>
    </source>
</evidence>
<name>A0AAD2JPV7_9STRA</name>
<comment type="function">
    <text evidence="1">The light-harvesting complex (LHC) functions as a light receptor, it captures and delivers excitation energy to photosystems with which it is closely associated. Energy is transferred from the carotenoid and chlorophyll C (or B) to chlorophyll A and the photosynthetic reaction centers where it is used to synthesize ATP and reducing power.</text>
</comment>
<evidence type="ECO:0000313" key="20">
    <source>
        <dbReference type="Proteomes" id="UP001295423"/>
    </source>
</evidence>
<keyword evidence="15" id="KW-0604">Photosystem II</keyword>
<evidence type="ECO:0000256" key="3">
    <source>
        <dbReference type="ARBA" id="ARBA00005933"/>
    </source>
</evidence>
<evidence type="ECO:0000256" key="16">
    <source>
        <dbReference type="ARBA" id="ARBA00044011"/>
    </source>
</evidence>
<keyword evidence="6" id="KW-0602">Photosynthesis</keyword>
<evidence type="ECO:0000313" key="19">
    <source>
        <dbReference type="EMBL" id="CAJ1969130.1"/>
    </source>
</evidence>
<reference evidence="19" key="1">
    <citation type="submission" date="2023-08" db="EMBL/GenBank/DDBJ databases">
        <authorList>
            <person name="Audoor S."/>
            <person name="Bilcke G."/>
        </authorList>
    </citation>
    <scope>NUCLEOTIDE SEQUENCE</scope>
</reference>
<evidence type="ECO:0000256" key="5">
    <source>
        <dbReference type="ARBA" id="ARBA00022528"/>
    </source>
</evidence>
<evidence type="ECO:0000256" key="1">
    <source>
        <dbReference type="ARBA" id="ARBA00004022"/>
    </source>
</evidence>
<evidence type="ECO:0000256" key="9">
    <source>
        <dbReference type="ARBA" id="ARBA00022946"/>
    </source>
</evidence>
<dbReference type="GO" id="GO:0030076">
    <property type="term" value="C:light-harvesting complex"/>
    <property type="evidence" value="ECO:0007669"/>
    <property type="project" value="UniProtKB-KW"/>
</dbReference>
<feature type="binding site" evidence="17">
    <location>
        <position position="185"/>
    </location>
    <ligand>
        <name>chlorophyll b</name>
        <dbReference type="ChEBI" id="CHEBI:61721"/>
        <label>2</label>
    </ligand>
</feature>
<evidence type="ECO:0000256" key="13">
    <source>
        <dbReference type="ARBA" id="ARBA00023136"/>
    </source>
</evidence>
<keyword evidence="12" id="KW-0793">Thylakoid</keyword>
<feature type="binding site" evidence="17">
    <location>
        <position position="183"/>
    </location>
    <ligand>
        <name>chlorophyll a</name>
        <dbReference type="ChEBI" id="CHEBI:58416"/>
        <label>1</label>
    </ligand>
</feature>
<dbReference type="EMBL" id="CAKOGP040002424">
    <property type="protein sequence ID" value="CAJ1969130.1"/>
    <property type="molecule type" value="Genomic_DNA"/>
</dbReference>
<dbReference type="GO" id="GO:0009535">
    <property type="term" value="C:chloroplast thylakoid membrane"/>
    <property type="evidence" value="ECO:0007669"/>
    <property type="project" value="UniProtKB-SubCell"/>
</dbReference>
<dbReference type="Gene3D" id="1.10.3460.10">
    <property type="entry name" value="Chlorophyll a/b binding protein domain"/>
    <property type="match status" value="1"/>
</dbReference>
<dbReference type="SUPFAM" id="SSF103511">
    <property type="entry name" value="Chlorophyll a-b binding protein"/>
    <property type="match status" value="1"/>
</dbReference>
<feature type="binding site" description="axial binding residue" evidence="17">
    <location>
        <position position="176"/>
    </location>
    <ligand>
        <name>chlorophyll b</name>
        <dbReference type="ChEBI" id="CHEBI:61721"/>
        <label>3</label>
    </ligand>
    <ligandPart>
        <name>Mg</name>
        <dbReference type="ChEBI" id="CHEBI:25107"/>
    </ligandPart>
</feature>
<keyword evidence="10" id="KW-1133">Transmembrane helix</keyword>
<accession>A0AAD2JPV7</accession>
<keyword evidence="18" id="KW-0732">Signal</keyword>
<evidence type="ECO:0000256" key="17">
    <source>
        <dbReference type="PIRSR" id="PIRSR601344-1"/>
    </source>
</evidence>
<dbReference type="Proteomes" id="UP001295423">
    <property type="component" value="Unassembled WGS sequence"/>
</dbReference>
<keyword evidence="5" id="KW-0150">Chloroplast</keyword>
<feature type="signal peptide" evidence="18">
    <location>
        <begin position="1"/>
        <end position="20"/>
    </location>
</feature>
<dbReference type="InterPro" id="IPR001344">
    <property type="entry name" value="Chloro_AB-bd_pln"/>
</dbReference>
<feature type="chain" id="PRO_5042179457" description="Fucoxanthin-chlorophyll a/c light-harvesting protein" evidence="18">
    <location>
        <begin position="21"/>
        <end position="221"/>
    </location>
</feature>
<evidence type="ECO:0000256" key="14">
    <source>
        <dbReference type="ARBA" id="ARBA00023243"/>
    </source>
</evidence>
<evidence type="ECO:0000256" key="4">
    <source>
        <dbReference type="ARBA" id="ARBA00022494"/>
    </source>
</evidence>
<comment type="subunit">
    <text evidence="16">The LHC complex of chromophytic algae is composed of fucoxanthin, chlorophyll A and C bound non-covalently by fucoxanthin chlorophyll proteins (FCPs). The ratio of the pigments in LHC; fucoxanthin: chlorophyll C: chlorophyll A; (0.6-1): (0.1-0.3): (1).</text>
</comment>
<comment type="subcellular location">
    <subcellularLocation>
        <location evidence="2">Plastid</location>
        <location evidence="2">Chloroplast thylakoid membrane</location>
        <topology evidence="2">Multi-pass membrane protein</topology>
    </subcellularLocation>
</comment>
<evidence type="ECO:0000256" key="15">
    <source>
        <dbReference type="ARBA" id="ARBA00023276"/>
    </source>
</evidence>
<keyword evidence="13" id="KW-0472">Membrane</keyword>
<dbReference type="PANTHER" id="PTHR21649">
    <property type="entry name" value="CHLOROPHYLL A/B BINDING PROTEIN"/>
    <property type="match status" value="1"/>
</dbReference>
<evidence type="ECO:0000256" key="7">
    <source>
        <dbReference type="ARBA" id="ARBA00022640"/>
    </source>
</evidence>